<dbReference type="GO" id="GO:0005304">
    <property type="term" value="F:L-valine transmembrane transporter activity"/>
    <property type="evidence" value="ECO:0007669"/>
    <property type="project" value="TreeGrafter"/>
</dbReference>
<evidence type="ECO:0000256" key="8">
    <source>
        <dbReference type="ARBA" id="ARBA00023136"/>
    </source>
</evidence>
<feature type="transmembrane region" description="Helical" evidence="9">
    <location>
        <begin position="79"/>
        <end position="97"/>
    </location>
</feature>
<gene>
    <name evidence="12" type="primary">brnQ</name>
    <name evidence="13" type="synonym">brnQ_3</name>
    <name evidence="12" type="ORF">BN1095_250020</name>
    <name evidence="10" type="ORF">BN1096_680021</name>
    <name evidence="11" type="ORF">BN1097_690011</name>
    <name evidence="14" type="ORF">SAMEA1402399_00023</name>
    <name evidence="13" type="ORF">SAMEA3375112_01918</name>
</gene>
<evidence type="ECO:0000313" key="11">
    <source>
        <dbReference type="EMBL" id="CDS88849.1"/>
    </source>
</evidence>
<feature type="transmembrane region" description="Helical" evidence="9">
    <location>
        <begin position="117"/>
        <end position="136"/>
    </location>
</feature>
<dbReference type="PANTHER" id="PTHR30588">
    <property type="entry name" value="BRANCHED-CHAIN AMINO ACID TRANSPORT SYSTEM 2 CARRIER PROTEIN"/>
    <property type="match status" value="1"/>
</dbReference>
<feature type="transmembrane region" description="Helical" evidence="9">
    <location>
        <begin position="341"/>
        <end position="359"/>
    </location>
</feature>
<comment type="similarity">
    <text evidence="2 9">Belongs to the branched chain amino acid transporter family.</text>
</comment>
<dbReference type="PATRIC" id="fig|1496.1373.peg.132"/>
<evidence type="ECO:0000256" key="5">
    <source>
        <dbReference type="ARBA" id="ARBA00022692"/>
    </source>
</evidence>
<evidence type="ECO:0000313" key="14">
    <source>
        <dbReference type="EMBL" id="VFD28992.1"/>
    </source>
</evidence>
<evidence type="ECO:0000256" key="3">
    <source>
        <dbReference type="ARBA" id="ARBA00022448"/>
    </source>
</evidence>
<evidence type="ECO:0000256" key="4">
    <source>
        <dbReference type="ARBA" id="ARBA00022475"/>
    </source>
</evidence>
<dbReference type="EMBL" id="LK932905">
    <property type="protein sequence ID" value="CDT03544.1"/>
    <property type="molecule type" value="Genomic_DNA"/>
</dbReference>
<feature type="transmembrane region" description="Helical" evidence="9">
    <location>
        <begin position="400"/>
        <end position="420"/>
    </location>
</feature>
<evidence type="ECO:0000256" key="1">
    <source>
        <dbReference type="ARBA" id="ARBA00004651"/>
    </source>
</evidence>
<feature type="transmembrane region" description="Helical" evidence="9">
    <location>
        <begin position="7"/>
        <end position="27"/>
    </location>
</feature>
<proteinExistence type="inferred from homology"/>
<feature type="transmembrane region" description="Helical" evidence="9">
    <location>
        <begin position="39"/>
        <end position="59"/>
    </location>
</feature>
<evidence type="ECO:0000313" key="13">
    <source>
        <dbReference type="EMBL" id="SJS34907.1"/>
    </source>
</evidence>
<evidence type="ECO:0000256" key="2">
    <source>
        <dbReference type="ARBA" id="ARBA00008540"/>
    </source>
</evidence>
<evidence type="ECO:0000313" key="10">
    <source>
        <dbReference type="EMBL" id="CDS88295.1"/>
    </source>
</evidence>
<comment type="function">
    <text evidence="9">Component of the transport system for branched-chain amino acids.</text>
</comment>
<dbReference type="GO" id="GO:0015190">
    <property type="term" value="F:L-leucine transmembrane transporter activity"/>
    <property type="evidence" value="ECO:0007669"/>
    <property type="project" value="TreeGrafter"/>
</dbReference>
<feature type="transmembrane region" description="Helical" evidence="9">
    <location>
        <begin position="148"/>
        <end position="166"/>
    </location>
</feature>
<dbReference type="EMBL" id="FUPS01000005">
    <property type="protein sequence ID" value="SJS34907.1"/>
    <property type="molecule type" value="Genomic_DNA"/>
</dbReference>
<keyword evidence="3 9" id="KW-0813">Transport</keyword>
<dbReference type="NCBIfam" id="TIGR00796">
    <property type="entry name" value="livcs"/>
    <property type="match status" value="1"/>
</dbReference>
<evidence type="ECO:0000256" key="9">
    <source>
        <dbReference type="RuleBase" id="RU362122"/>
    </source>
</evidence>
<comment type="subcellular location">
    <subcellularLocation>
        <location evidence="1 9">Cell membrane</location>
        <topology evidence="1 9">Multi-pass membrane protein</topology>
    </subcellularLocation>
</comment>
<feature type="transmembrane region" description="Helical" evidence="9">
    <location>
        <begin position="279"/>
        <end position="303"/>
    </location>
</feature>
<feature type="transmembrane region" description="Helical" evidence="9">
    <location>
        <begin position="371"/>
        <end position="394"/>
    </location>
</feature>
<dbReference type="GO" id="GO:0015818">
    <property type="term" value="P:isoleucine transport"/>
    <property type="evidence" value="ECO:0007669"/>
    <property type="project" value="TreeGrafter"/>
</dbReference>
<dbReference type="EMBL" id="LK932408">
    <property type="protein sequence ID" value="CDS88849.1"/>
    <property type="molecule type" value="Genomic_DNA"/>
</dbReference>
<dbReference type="Proteomes" id="UP000411588">
    <property type="component" value="Unassembled WGS sequence"/>
</dbReference>
<dbReference type="AlphaFoldDB" id="A0A031WAK9"/>
<dbReference type="Proteomes" id="UP000189137">
    <property type="component" value="Unassembled WGS sequence"/>
</dbReference>
<accession>A0A031WAK9</accession>
<feature type="transmembrane region" description="Helical" evidence="9">
    <location>
        <begin position="196"/>
        <end position="216"/>
    </location>
</feature>
<protein>
    <recommendedName>
        <fullName evidence="9">Branched-chain amino acid transport system carrier protein</fullName>
    </recommendedName>
</protein>
<reference evidence="12" key="1">
    <citation type="submission" date="2014-07" db="EMBL/GenBank/DDBJ databases">
        <authorList>
            <person name="Monot Marc"/>
        </authorList>
    </citation>
    <scope>NUCLEOTIDE SEQUENCE</scope>
    <source>
        <strain evidence="12">7032989</strain>
        <strain evidence="11">7032994</strain>
    </source>
</reference>
<evidence type="ECO:0000313" key="16">
    <source>
        <dbReference type="Proteomes" id="UP000411588"/>
    </source>
</evidence>
<keyword evidence="8 9" id="KW-0472">Membrane</keyword>
<dbReference type="GO" id="GO:0015188">
    <property type="term" value="F:L-isoleucine transmembrane transporter activity"/>
    <property type="evidence" value="ECO:0007669"/>
    <property type="project" value="TreeGrafter"/>
</dbReference>
<dbReference type="PANTHER" id="PTHR30588:SF0">
    <property type="entry name" value="BRANCHED-CHAIN AMINO ACID PERMEASE BRNQ"/>
    <property type="match status" value="1"/>
</dbReference>
<dbReference type="GO" id="GO:0015820">
    <property type="term" value="P:L-leucine transport"/>
    <property type="evidence" value="ECO:0007669"/>
    <property type="project" value="TreeGrafter"/>
</dbReference>
<keyword evidence="7 9" id="KW-1133">Transmembrane helix</keyword>
<evidence type="ECO:0000313" key="12">
    <source>
        <dbReference type="EMBL" id="CDT03544.1"/>
    </source>
</evidence>
<dbReference type="GO" id="GO:0005886">
    <property type="term" value="C:plasma membrane"/>
    <property type="evidence" value="ECO:0007669"/>
    <property type="project" value="UniProtKB-SubCell"/>
</dbReference>
<evidence type="ECO:0000313" key="15">
    <source>
        <dbReference type="Proteomes" id="UP000189137"/>
    </source>
</evidence>
<reference evidence="13 15" key="2">
    <citation type="submission" date="2017-02" db="EMBL/GenBank/DDBJ databases">
        <authorList>
            <consortium name="Pathogen Informatics"/>
        </authorList>
    </citation>
    <scope>NUCLEOTIDE SEQUENCE [LARGE SCALE GENOMIC DNA]</scope>
    <source>
        <strain evidence="16">clo34</strain>
        <strain evidence="14">Clo34</strain>
        <strain evidence="13 15">VRECD0157</strain>
    </source>
</reference>
<name>A0A031WAK9_CLODI</name>
<organism evidence="12">
    <name type="scientific">Clostridioides difficile</name>
    <name type="common">Peptoclostridium difficile</name>
    <dbReference type="NCBI Taxonomy" id="1496"/>
    <lineage>
        <taxon>Bacteria</taxon>
        <taxon>Bacillati</taxon>
        <taxon>Bacillota</taxon>
        <taxon>Clostridia</taxon>
        <taxon>Peptostreptococcales</taxon>
        <taxon>Peptostreptococcaceae</taxon>
        <taxon>Clostridioides</taxon>
    </lineage>
</organism>
<sequence>MSKQMRDIFIVGFALFSMFFGAGNLMFPPFLGMESGKDWLIPLIGFVVADAGIAMLVIIATARCKGSMDDVLRRAGKGLARVMSVAALACLALLVIPRTCATTYEMGIMPIFGDHGPVAKAVFSIIFFGLTLAFTIRSSKVIDIIGKYLTPALLLVLFVLIVKGIISPAGPMSPEHMIDKNLFGEGISQGYQTMDALGAASMATIMLMSIIAKGYTSDKDQIGMTIKAGFVACVFLAVVYGGLTYLGATVSTLYDTSIPQASLLVEITSILLYGQVGKVILGVIVALACLTTSTGLTASISTYFEGISKASYKQLVIGICVASMLISNLGVDSIIAISVPILQTIYPVLLAIVVMELAGKHIKNDNAFKGAAYVTLVISLLSAINGMTGAVPFIQSLPLAGLGFNWVIPAILGGIVGNFIKSNKQVA</sequence>
<dbReference type="EMBL" id="CAADAN010000001">
    <property type="protein sequence ID" value="VFD28992.1"/>
    <property type="molecule type" value="Genomic_DNA"/>
</dbReference>
<evidence type="ECO:0000256" key="7">
    <source>
        <dbReference type="ARBA" id="ARBA00022989"/>
    </source>
</evidence>
<dbReference type="InterPro" id="IPR004685">
    <property type="entry name" value="Brnchd-chn_aa_trnsp_Livcs"/>
</dbReference>
<keyword evidence="6 9" id="KW-0029">Amino-acid transport</keyword>
<feature type="transmembrane region" description="Helical" evidence="9">
    <location>
        <begin position="228"/>
        <end position="248"/>
    </location>
</feature>
<dbReference type="EMBL" id="LK932522">
    <property type="protein sequence ID" value="CDS88295.1"/>
    <property type="molecule type" value="Genomic_DNA"/>
</dbReference>
<evidence type="ECO:0000256" key="6">
    <source>
        <dbReference type="ARBA" id="ARBA00022970"/>
    </source>
</evidence>
<keyword evidence="5 9" id="KW-0812">Transmembrane</keyword>
<keyword evidence="4" id="KW-1003">Cell membrane</keyword>
<dbReference type="Pfam" id="PF05525">
    <property type="entry name" value="Branch_AA_trans"/>
    <property type="match status" value="1"/>
</dbReference>
<dbReference type="KEGG" id="pdf:CD630DERM_27020"/>
<feature type="transmembrane region" description="Helical" evidence="9">
    <location>
        <begin position="315"/>
        <end position="335"/>
    </location>
</feature>